<protein>
    <submittedName>
        <fullName evidence="6">Uncharacterized protein</fullName>
    </submittedName>
</protein>
<dbReference type="Gene3D" id="2.60.40.1900">
    <property type="entry name" value="Beta-microseminoprotein (PSP94) domain"/>
    <property type="match status" value="1"/>
</dbReference>
<reference evidence="6" key="3">
    <citation type="submission" date="2025-09" db="UniProtKB">
        <authorList>
            <consortium name="Ensembl"/>
        </authorList>
    </citation>
    <scope>IDENTIFICATION</scope>
</reference>
<organism evidence="6 7">
    <name type="scientific">Pygocentrus nattereri</name>
    <name type="common">Red-bellied piranha</name>
    <dbReference type="NCBI Taxonomy" id="42514"/>
    <lineage>
        <taxon>Eukaryota</taxon>
        <taxon>Metazoa</taxon>
        <taxon>Chordata</taxon>
        <taxon>Craniata</taxon>
        <taxon>Vertebrata</taxon>
        <taxon>Euteleostomi</taxon>
        <taxon>Actinopterygii</taxon>
        <taxon>Neopterygii</taxon>
        <taxon>Teleostei</taxon>
        <taxon>Ostariophysi</taxon>
        <taxon>Characiformes</taxon>
        <taxon>Characoidei</taxon>
        <taxon>Pygocentrus</taxon>
    </lineage>
</organism>
<name>A0AAR2KZ54_PYGNA</name>
<dbReference type="PANTHER" id="PTHR10500:SF6">
    <property type="entry name" value="PROSTATE-ASSOCIATED MICROSEMINOPROTEIN"/>
    <property type="match status" value="1"/>
</dbReference>
<dbReference type="RefSeq" id="XP_017575587.1">
    <property type="nucleotide sequence ID" value="XM_017720098.2"/>
</dbReference>
<proteinExistence type="inferred from homology"/>
<accession>A0AAR2KZ54</accession>
<dbReference type="Ensembl" id="ENSPNAT00000049163.1">
    <property type="protein sequence ID" value="ENSPNAP00000067769.1"/>
    <property type="gene ID" value="ENSPNAG00000030210.1"/>
</dbReference>
<feature type="region of interest" description="Disordered" evidence="5">
    <location>
        <begin position="1"/>
        <end position="22"/>
    </location>
</feature>
<comment type="subcellular location">
    <subcellularLocation>
        <location evidence="1">Secreted</location>
    </subcellularLocation>
</comment>
<evidence type="ECO:0000313" key="7">
    <source>
        <dbReference type="Proteomes" id="UP001501920"/>
    </source>
</evidence>
<dbReference type="InterPro" id="IPR008735">
    <property type="entry name" value="PSP94"/>
</dbReference>
<sequence length="155" mass="17535">MHTQAGEKQRRGKEKQKEKERGTRFIEDRMKCFIAVLCLLSILPSCYSVTSSGECYFNAKATCEHKGQLFDIGESWLNDECFQCVCFEPFGVGCCEHGKQPIDFPGWCEAVRKPGSCTVAVVMKANRKLPCLFGRKNQLRLGEAPAWKSENDPLF</sequence>
<dbReference type="GeneID" id="108440900"/>
<dbReference type="Proteomes" id="UP001501920">
    <property type="component" value="Chromosome 1"/>
</dbReference>
<keyword evidence="4" id="KW-1015">Disulfide bond</keyword>
<evidence type="ECO:0000313" key="6">
    <source>
        <dbReference type="Ensembl" id="ENSPNAP00000067769.1"/>
    </source>
</evidence>
<dbReference type="GO" id="GO:0005737">
    <property type="term" value="C:cytoplasm"/>
    <property type="evidence" value="ECO:0007669"/>
    <property type="project" value="TreeGrafter"/>
</dbReference>
<dbReference type="CTD" id="797163"/>
<dbReference type="GO" id="GO:0005615">
    <property type="term" value="C:extracellular space"/>
    <property type="evidence" value="ECO:0007669"/>
    <property type="project" value="TreeGrafter"/>
</dbReference>
<dbReference type="GeneTree" id="ENSGT00940000154371"/>
<evidence type="ECO:0000256" key="1">
    <source>
        <dbReference type="ARBA" id="ARBA00004613"/>
    </source>
</evidence>
<dbReference type="AlphaFoldDB" id="A0AAR2KZ54"/>
<reference evidence="6 7" key="1">
    <citation type="submission" date="2020-10" db="EMBL/GenBank/DDBJ databases">
        <title>Pygocentrus nattereri (red-bellied piranha) genome, fPygNat1, primary haplotype.</title>
        <authorList>
            <person name="Myers G."/>
            <person name="Meyer A."/>
            <person name="Karagic N."/>
            <person name="Pippel M."/>
            <person name="Winkler S."/>
            <person name="Tracey A."/>
            <person name="Wood J."/>
            <person name="Formenti G."/>
            <person name="Howe K."/>
            <person name="Fedrigo O."/>
            <person name="Jarvis E.D."/>
        </authorList>
    </citation>
    <scope>NUCLEOTIDE SEQUENCE [LARGE SCALE GENOMIC DNA]</scope>
</reference>
<evidence type="ECO:0000256" key="5">
    <source>
        <dbReference type="SAM" id="MobiDB-lite"/>
    </source>
</evidence>
<comment type="similarity">
    <text evidence="2">Belongs to the beta-microseminoprotein family.</text>
</comment>
<evidence type="ECO:0000256" key="3">
    <source>
        <dbReference type="ARBA" id="ARBA00022525"/>
    </source>
</evidence>
<reference evidence="6" key="2">
    <citation type="submission" date="2025-08" db="UniProtKB">
        <authorList>
            <consortium name="Ensembl"/>
        </authorList>
    </citation>
    <scope>IDENTIFICATION</scope>
</reference>
<keyword evidence="3" id="KW-0964">Secreted</keyword>
<evidence type="ECO:0000256" key="2">
    <source>
        <dbReference type="ARBA" id="ARBA00010352"/>
    </source>
</evidence>
<evidence type="ECO:0000256" key="4">
    <source>
        <dbReference type="ARBA" id="ARBA00023157"/>
    </source>
</evidence>
<dbReference type="PANTHER" id="PTHR10500">
    <property type="entry name" value="BETA-MICROSEMINOPROTEIN"/>
    <property type="match status" value="1"/>
</dbReference>
<keyword evidence="7" id="KW-1185">Reference proteome</keyword>